<dbReference type="PANTHER" id="PTHR32401:SF48">
    <property type="entry name" value="LEGUME LECTIN DOMAIN-CONTAINING PROTEIN"/>
    <property type="match status" value="1"/>
</dbReference>
<dbReference type="PaxDb" id="3218-PP1S86_152V6.1"/>
<keyword evidence="7" id="KW-1185">Reference proteome</keyword>
<dbReference type="Gramene" id="Pp3c1_13200V3.2">
    <property type="protein sequence ID" value="PAC:32969514.CDS.1"/>
    <property type="gene ID" value="Pp3c1_13200"/>
</dbReference>
<dbReference type="Pfam" id="PF00139">
    <property type="entry name" value="Lectin_legB"/>
    <property type="match status" value="1"/>
</dbReference>
<dbReference type="Gramene" id="Pp3c1_13200V3.1">
    <property type="protein sequence ID" value="PAC:32969513.CDS.1"/>
    <property type="gene ID" value="Pp3c1_13200"/>
</dbReference>
<dbReference type="GeneID" id="112280241"/>
<reference evidence="6" key="3">
    <citation type="submission" date="2020-12" db="UniProtKB">
        <authorList>
            <consortium name="EnsemblPlants"/>
        </authorList>
    </citation>
    <scope>IDENTIFICATION</scope>
</reference>
<feature type="signal peptide" evidence="3">
    <location>
        <begin position="1"/>
        <end position="21"/>
    </location>
</feature>
<dbReference type="Gene3D" id="2.60.120.200">
    <property type="match status" value="1"/>
</dbReference>
<reference evidence="5 7" key="1">
    <citation type="journal article" date="2008" name="Science">
        <title>The Physcomitrella genome reveals evolutionary insights into the conquest of land by plants.</title>
        <authorList>
            <person name="Rensing S."/>
            <person name="Lang D."/>
            <person name="Zimmer A."/>
            <person name="Terry A."/>
            <person name="Salamov A."/>
            <person name="Shapiro H."/>
            <person name="Nishiyama T."/>
            <person name="Perroud P.-F."/>
            <person name="Lindquist E."/>
            <person name="Kamisugi Y."/>
            <person name="Tanahashi T."/>
            <person name="Sakakibara K."/>
            <person name="Fujita T."/>
            <person name="Oishi K."/>
            <person name="Shin-I T."/>
            <person name="Kuroki Y."/>
            <person name="Toyoda A."/>
            <person name="Suzuki Y."/>
            <person name="Hashimoto A."/>
            <person name="Yamaguchi K."/>
            <person name="Sugano A."/>
            <person name="Kohara Y."/>
            <person name="Fujiyama A."/>
            <person name="Anterola A."/>
            <person name="Aoki S."/>
            <person name="Ashton N."/>
            <person name="Barbazuk W.B."/>
            <person name="Barker E."/>
            <person name="Bennetzen J."/>
            <person name="Bezanilla M."/>
            <person name="Blankenship R."/>
            <person name="Cho S.H."/>
            <person name="Dutcher S."/>
            <person name="Estelle M."/>
            <person name="Fawcett J.A."/>
            <person name="Gundlach H."/>
            <person name="Hanada K."/>
            <person name="Heyl A."/>
            <person name="Hicks K.A."/>
            <person name="Hugh J."/>
            <person name="Lohr M."/>
            <person name="Mayer K."/>
            <person name="Melkozernov A."/>
            <person name="Murata T."/>
            <person name="Nelson D."/>
            <person name="Pils B."/>
            <person name="Prigge M."/>
            <person name="Reiss B."/>
            <person name="Renner T."/>
            <person name="Rombauts S."/>
            <person name="Rushton P."/>
            <person name="Sanderfoot A."/>
            <person name="Schween G."/>
            <person name="Shiu S.-H."/>
            <person name="Stueber K."/>
            <person name="Theodoulou F.L."/>
            <person name="Tu H."/>
            <person name="Van de Peer Y."/>
            <person name="Verrier P.J."/>
            <person name="Waters E."/>
            <person name="Wood A."/>
            <person name="Yang L."/>
            <person name="Cove D."/>
            <person name="Cuming A."/>
            <person name="Hasebe M."/>
            <person name="Lucas S."/>
            <person name="Mishler D.B."/>
            <person name="Reski R."/>
            <person name="Grigoriev I."/>
            <person name="Quatrano R.S."/>
            <person name="Boore J.L."/>
        </authorList>
    </citation>
    <scope>NUCLEOTIDE SEQUENCE [LARGE SCALE GENOMIC DNA]</scope>
    <source>
        <strain evidence="6 7">cv. Gransden 2004</strain>
    </source>
</reference>
<proteinExistence type="inferred from homology"/>
<keyword evidence="2" id="KW-0430">Lectin</keyword>
<evidence type="ECO:0000313" key="5">
    <source>
        <dbReference type="EMBL" id="PNR62182.1"/>
    </source>
</evidence>
<comment type="similarity">
    <text evidence="1">Belongs to the leguminous lectin family.</text>
</comment>
<dbReference type="InterPro" id="IPR001220">
    <property type="entry name" value="Legume_lectin_dom"/>
</dbReference>
<keyword evidence="3" id="KW-0732">Signal</keyword>
<organism evidence="5">
    <name type="scientific">Physcomitrium patens</name>
    <name type="common">Spreading-leaved earth moss</name>
    <name type="synonym">Physcomitrella patens</name>
    <dbReference type="NCBI Taxonomy" id="3218"/>
    <lineage>
        <taxon>Eukaryota</taxon>
        <taxon>Viridiplantae</taxon>
        <taxon>Streptophyta</taxon>
        <taxon>Embryophyta</taxon>
        <taxon>Bryophyta</taxon>
        <taxon>Bryophytina</taxon>
        <taxon>Bryopsida</taxon>
        <taxon>Funariidae</taxon>
        <taxon>Funariales</taxon>
        <taxon>Funariaceae</taxon>
        <taxon>Physcomitrium</taxon>
    </lineage>
</organism>
<protein>
    <recommendedName>
        <fullName evidence="4">Legume lectin domain-containing protein</fullName>
    </recommendedName>
</protein>
<dbReference type="PANTHER" id="PTHR32401">
    <property type="entry name" value="CONCANAVALIN A-LIKE LECTIN FAMILY PROTEIN"/>
    <property type="match status" value="1"/>
</dbReference>
<dbReference type="GO" id="GO:0030246">
    <property type="term" value="F:carbohydrate binding"/>
    <property type="evidence" value="ECO:0007669"/>
    <property type="project" value="UniProtKB-KW"/>
</dbReference>
<feature type="chain" id="PRO_5043158452" description="Legume lectin domain-containing protein" evidence="3">
    <location>
        <begin position="22"/>
        <end position="323"/>
    </location>
</feature>
<dbReference type="InterPro" id="IPR013320">
    <property type="entry name" value="ConA-like_dom_sf"/>
</dbReference>
<dbReference type="OMA" id="MANIIHL"/>
<evidence type="ECO:0000313" key="7">
    <source>
        <dbReference type="Proteomes" id="UP000006727"/>
    </source>
</evidence>
<dbReference type="EMBL" id="ABEU02000001">
    <property type="protein sequence ID" value="PNR62182.1"/>
    <property type="molecule type" value="Genomic_DNA"/>
</dbReference>
<evidence type="ECO:0000256" key="3">
    <source>
        <dbReference type="SAM" id="SignalP"/>
    </source>
</evidence>
<feature type="domain" description="Legume lectin" evidence="4">
    <location>
        <begin position="26"/>
        <end position="266"/>
    </location>
</feature>
<evidence type="ECO:0000259" key="4">
    <source>
        <dbReference type="Pfam" id="PF00139"/>
    </source>
</evidence>
<dbReference type="EnsemblPlants" id="Pp3c1_13200V3.2">
    <property type="protein sequence ID" value="PAC:32969514.CDS.1"/>
    <property type="gene ID" value="Pp3c1_13200"/>
</dbReference>
<dbReference type="KEGG" id="ppp:112280241"/>
<dbReference type="InterPro" id="IPR050258">
    <property type="entry name" value="Leguminous_Lectin"/>
</dbReference>
<dbReference type="AlphaFoldDB" id="A0A2K1L842"/>
<name>A0A2K1L842_PHYPA</name>
<dbReference type="Proteomes" id="UP000006727">
    <property type="component" value="Chromosome 1"/>
</dbReference>
<accession>A0A2K1L842</accession>
<sequence>MAKLGMLLLILCHGLIRAGRGVEADTSFQYYQFSNSGNSISVLGDAHIFIDDLALELTNKAAGRATFDYPVRVISASPQTSISFETNFIFSIENEPSTPQAYGAGLTFSISSENKTVGDPGGYLGLVTANPSTSVSTTKYFALEFDTKQDTQFQDIDDNHIGVDINSLVSQQAKPAMSGTIPVTLASGTHIQAYVSYNSVAHVLDVSISPYTNGDYVKPTVSLLSVPIDLSTVFNEYMYIGFSAATGAGTVRHKIWSWTFKTTTLNSTGQPVPTAPDSEYLAPGPSPGGFEHPFGVSTGGRVQSSAILGLMFCVSLSLSVNLA</sequence>
<gene>
    <name evidence="6" type="primary">LOC112280241</name>
    <name evidence="5" type="ORF">PHYPA_000606</name>
</gene>
<dbReference type="SUPFAM" id="SSF49899">
    <property type="entry name" value="Concanavalin A-like lectins/glucanases"/>
    <property type="match status" value="1"/>
</dbReference>
<evidence type="ECO:0000256" key="2">
    <source>
        <dbReference type="ARBA" id="ARBA00022734"/>
    </source>
</evidence>
<evidence type="ECO:0000256" key="1">
    <source>
        <dbReference type="ARBA" id="ARBA00007606"/>
    </source>
</evidence>
<evidence type="ECO:0000313" key="6">
    <source>
        <dbReference type="EnsemblPlants" id="PAC:32969513.CDS.1"/>
    </source>
</evidence>
<dbReference type="CDD" id="cd06899">
    <property type="entry name" value="lectin_legume_LecRK_Arcelin_ConA"/>
    <property type="match status" value="1"/>
</dbReference>
<dbReference type="OrthoDB" id="2019747at2759"/>
<reference evidence="5 7" key="2">
    <citation type="journal article" date="2018" name="Plant J.">
        <title>The Physcomitrella patens chromosome-scale assembly reveals moss genome structure and evolution.</title>
        <authorList>
            <person name="Lang D."/>
            <person name="Ullrich K.K."/>
            <person name="Murat F."/>
            <person name="Fuchs J."/>
            <person name="Jenkins J."/>
            <person name="Haas F.B."/>
            <person name="Piednoel M."/>
            <person name="Gundlach H."/>
            <person name="Van Bel M."/>
            <person name="Meyberg R."/>
            <person name="Vives C."/>
            <person name="Morata J."/>
            <person name="Symeonidi A."/>
            <person name="Hiss M."/>
            <person name="Muchero W."/>
            <person name="Kamisugi Y."/>
            <person name="Saleh O."/>
            <person name="Blanc G."/>
            <person name="Decker E.L."/>
            <person name="van Gessel N."/>
            <person name="Grimwood J."/>
            <person name="Hayes R.D."/>
            <person name="Graham S.W."/>
            <person name="Gunter L.E."/>
            <person name="McDaniel S.F."/>
            <person name="Hoernstein S.N.W."/>
            <person name="Larsson A."/>
            <person name="Li F.W."/>
            <person name="Perroud P.F."/>
            <person name="Phillips J."/>
            <person name="Ranjan P."/>
            <person name="Rokshar D.S."/>
            <person name="Rothfels C.J."/>
            <person name="Schneider L."/>
            <person name="Shu S."/>
            <person name="Stevenson D.W."/>
            <person name="Thummler F."/>
            <person name="Tillich M."/>
            <person name="Villarreal Aguilar J.C."/>
            <person name="Widiez T."/>
            <person name="Wong G.K."/>
            <person name="Wymore A."/>
            <person name="Zhang Y."/>
            <person name="Zimmer A.D."/>
            <person name="Quatrano R.S."/>
            <person name="Mayer K.F.X."/>
            <person name="Goodstein D."/>
            <person name="Casacuberta J.M."/>
            <person name="Vandepoele K."/>
            <person name="Reski R."/>
            <person name="Cuming A.C."/>
            <person name="Tuskan G.A."/>
            <person name="Maumus F."/>
            <person name="Salse J."/>
            <person name="Schmutz J."/>
            <person name="Rensing S.A."/>
        </authorList>
    </citation>
    <scope>NUCLEOTIDE SEQUENCE [LARGE SCALE GENOMIC DNA]</scope>
    <source>
        <strain evidence="6 7">cv. Gransden 2004</strain>
    </source>
</reference>
<dbReference type="RefSeq" id="XP_024371281.1">
    <property type="nucleotide sequence ID" value="XM_024515513.2"/>
</dbReference>
<dbReference type="EnsemblPlants" id="Pp3c1_13200V3.1">
    <property type="protein sequence ID" value="PAC:32969513.CDS.1"/>
    <property type="gene ID" value="Pp3c1_13200"/>
</dbReference>